<dbReference type="AlphaFoldDB" id="A0A8J4DXD6"/>
<dbReference type="Gene3D" id="3.40.50.620">
    <property type="entry name" value="HUPs"/>
    <property type="match status" value="1"/>
</dbReference>
<dbReference type="Proteomes" id="UP000612585">
    <property type="component" value="Unassembled WGS sequence"/>
</dbReference>
<accession>A0A8J4DXD6</accession>
<gene>
    <name evidence="1" type="ORF">Vau01_007340</name>
</gene>
<keyword evidence="2" id="KW-1185">Reference proteome</keyword>
<protein>
    <submittedName>
        <fullName evidence="1">Phosphoadenosine phosphosulfate reductase</fullName>
    </submittedName>
</protein>
<dbReference type="EMBL" id="BOPG01000005">
    <property type="protein sequence ID" value="GIJ53218.1"/>
    <property type="molecule type" value="Genomic_DNA"/>
</dbReference>
<evidence type="ECO:0000313" key="2">
    <source>
        <dbReference type="Proteomes" id="UP000612585"/>
    </source>
</evidence>
<proteinExistence type="predicted"/>
<comment type="caution">
    <text evidence="1">The sequence shown here is derived from an EMBL/GenBank/DDBJ whole genome shotgun (WGS) entry which is preliminary data.</text>
</comment>
<dbReference type="InterPro" id="IPR014729">
    <property type="entry name" value="Rossmann-like_a/b/a_fold"/>
</dbReference>
<organism evidence="1 2">
    <name type="scientific">Virgisporangium aurantiacum</name>
    <dbReference type="NCBI Taxonomy" id="175570"/>
    <lineage>
        <taxon>Bacteria</taxon>
        <taxon>Bacillati</taxon>
        <taxon>Actinomycetota</taxon>
        <taxon>Actinomycetes</taxon>
        <taxon>Micromonosporales</taxon>
        <taxon>Micromonosporaceae</taxon>
        <taxon>Virgisporangium</taxon>
    </lineage>
</organism>
<reference evidence="1" key="1">
    <citation type="submission" date="2021-01" db="EMBL/GenBank/DDBJ databases">
        <title>Whole genome shotgun sequence of Virgisporangium aurantiacum NBRC 16421.</title>
        <authorList>
            <person name="Komaki H."/>
            <person name="Tamura T."/>
        </authorList>
    </citation>
    <scope>NUCLEOTIDE SEQUENCE</scope>
    <source>
        <strain evidence="1">NBRC 16421</strain>
    </source>
</reference>
<dbReference type="SUPFAM" id="SSF52402">
    <property type="entry name" value="Adenine nucleotide alpha hydrolases-like"/>
    <property type="match status" value="1"/>
</dbReference>
<dbReference type="RefSeq" id="WP_203987164.1">
    <property type="nucleotide sequence ID" value="NZ_BOPG01000005.1"/>
</dbReference>
<name>A0A8J4DXD6_9ACTN</name>
<sequence>MAGLQVVSYGGGVQSTALLVLAAHGRIDFRVFLFANVGADSEDPATLAYLETYAKPYAAEHKIELHELRRVRRDGSTETLYGRLTKPGSRSLPIPVRMSNGAPGTRSCTADFKIKVIGRWLKTHGASSAAPATVGIGISLDEIERVNNRRAMPYERPVYPLLDHQPPLRRIDCQRIISAAGLPIPPKSACWFCPMRRSATWSTMRRDRPALFARACDLETQLNERRATLGRDPVWLTRYNRPLATVAAAQDTIPGLDVADVGTWDEPCDNGACFT</sequence>
<evidence type="ECO:0000313" key="1">
    <source>
        <dbReference type="EMBL" id="GIJ53218.1"/>
    </source>
</evidence>